<dbReference type="EMBL" id="VWFQ01000168">
    <property type="protein sequence ID" value="KAA4631781.1"/>
    <property type="molecule type" value="Genomic_DNA"/>
</dbReference>
<accession>A0A642C003</accession>
<gene>
    <name evidence="1" type="ORF">F3B52_27495</name>
</gene>
<dbReference type="Pfam" id="PF08665">
    <property type="entry name" value="PglZ"/>
    <property type="match status" value="1"/>
</dbReference>
<proteinExistence type="predicted"/>
<reference evidence="1" key="1">
    <citation type="journal article" date="2019" name="Nat. Med.">
        <title>A library of human gut bacterial isolates paired with longitudinal multiomics data enables mechanistic microbiome research.</title>
        <authorList>
            <person name="Poyet M."/>
            <person name="Groussin M."/>
            <person name="Gibbons S.M."/>
            <person name="Avila-Pacheco J."/>
            <person name="Jiang X."/>
            <person name="Kearney S.M."/>
            <person name="Perrotta A.R."/>
            <person name="Berdy B."/>
            <person name="Zhao S."/>
            <person name="Lieberman T.D."/>
            <person name="Swanson P.K."/>
            <person name="Smith M."/>
            <person name="Roesemann S."/>
            <person name="Alexander J.E."/>
            <person name="Rich S.A."/>
            <person name="Livny J."/>
            <person name="Vlamakis H."/>
            <person name="Clish C."/>
            <person name="Bullock K."/>
            <person name="Deik A."/>
            <person name="Scott J."/>
            <person name="Pierce K.A."/>
            <person name="Xavier R.J."/>
            <person name="Alm E.J."/>
        </authorList>
    </citation>
    <scope>NUCLEOTIDE SEQUENCE</scope>
    <source>
        <strain evidence="1">BIOML-A16</strain>
    </source>
</reference>
<dbReference type="AlphaFoldDB" id="A0A642C003"/>
<feature type="non-terminal residue" evidence="1">
    <location>
        <position position="1"/>
    </location>
</feature>
<protein>
    <submittedName>
        <fullName evidence="1">Two-component system response regulator</fullName>
    </submittedName>
</protein>
<organism evidence="1">
    <name type="scientific">Bacteroides ovatus</name>
    <dbReference type="NCBI Taxonomy" id="28116"/>
    <lineage>
        <taxon>Bacteria</taxon>
        <taxon>Pseudomonadati</taxon>
        <taxon>Bacteroidota</taxon>
        <taxon>Bacteroidia</taxon>
        <taxon>Bacteroidales</taxon>
        <taxon>Bacteroidaceae</taxon>
        <taxon>Bacteroides</taxon>
    </lineage>
</organism>
<sequence length="81" mass="9540">RYKVGKNLNYNPKDVFDIRFPDKAGLPSPNLSSKYIFAMNNDFFAYPNNYNYYVSYYKNTFQHGGISMEEMLVPFITMTVK</sequence>
<name>A0A642C003_BACOV</name>
<comment type="caution">
    <text evidence="1">The sequence shown here is derived from an EMBL/GenBank/DDBJ whole genome shotgun (WGS) entry which is preliminary data.</text>
</comment>
<evidence type="ECO:0000313" key="1">
    <source>
        <dbReference type="EMBL" id="KAA4631781.1"/>
    </source>
</evidence>